<dbReference type="GO" id="GO:0033068">
    <property type="term" value="P:macrolide biosynthetic process"/>
    <property type="evidence" value="ECO:0007669"/>
    <property type="project" value="UniProtKB-ARBA"/>
</dbReference>
<dbReference type="GO" id="GO:0031177">
    <property type="term" value="F:phosphopantetheine binding"/>
    <property type="evidence" value="ECO:0007669"/>
    <property type="project" value="InterPro"/>
</dbReference>
<evidence type="ECO:0000256" key="9">
    <source>
        <dbReference type="ARBA" id="ARBA00052442"/>
    </source>
</evidence>
<evidence type="ECO:0000256" key="11">
    <source>
        <dbReference type="ARBA" id="ARBA00060622"/>
    </source>
</evidence>
<dbReference type="EMBL" id="CM001466">
    <property type="protein sequence ID" value="EHY88975.1"/>
    <property type="molecule type" value="Genomic_DNA"/>
</dbReference>
<dbReference type="NCBIfam" id="NF045894">
    <property type="entry name" value="PKS_plus_SDR"/>
    <property type="match status" value="3"/>
</dbReference>
<dbReference type="InterPro" id="IPR013968">
    <property type="entry name" value="PKS_KR"/>
</dbReference>
<dbReference type="SUPFAM" id="SSF53901">
    <property type="entry name" value="Thiolase-like"/>
    <property type="match status" value="4"/>
</dbReference>
<keyword evidence="8" id="KW-0012">Acyltransferase</keyword>
<feature type="domain" description="Carrier" evidence="14">
    <location>
        <begin position="1339"/>
        <end position="1414"/>
    </location>
</feature>
<feature type="domain" description="Ketosynthase family 3 (KS3)" evidence="15">
    <location>
        <begin position="1431"/>
        <end position="1845"/>
    </location>
</feature>
<dbReference type="InterPro" id="IPR016036">
    <property type="entry name" value="Malonyl_transacylase_ACP-bd"/>
</dbReference>
<keyword evidence="2" id="KW-0596">Phosphopantetheine</keyword>
<dbReference type="Gene3D" id="3.30.70.3290">
    <property type="match status" value="4"/>
</dbReference>
<dbReference type="Pfam" id="PF18369">
    <property type="entry name" value="PKS_DE"/>
    <property type="match status" value="3"/>
</dbReference>
<reference evidence="16 17" key="1">
    <citation type="journal article" date="2012" name="Stand. Genomic Sci.">
        <title>Genome sequence of the soil bacterium Saccharomonospora azurea type strain (NA-128(T)).</title>
        <authorList>
            <person name="Klenk H.P."/>
            <person name="Held B."/>
            <person name="Lucas S."/>
            <person name="Lapidus A."/>
            <person name="Copeland A."/>
            <person name="Hammon N."/>
            <person name="Pitluck S."/>
            <person name="Goodwin L.A."/>
            <person name="Han C."/>
            <person name="Tapia R."/>
            <person name="Brambilla E.M."/>
            <person name="Potter G."/>
            <person name="Land M."/>
            <person name="Ivanova N."/>
            <person name="Rohde M."/>
            <person name="Goker M."/>
            <person name="Detter J.C."/>
            <person name="Kyrpides N.C."/>
            <person name="Woyke T."/>
        </authorList>
    </citation>
    <scope>NUCLEOTIDE SEQUENCE [LARGE SCALE GENOMIC DNA]</scope>
    <source>
        <strain evidence="16 17">NA-128</strain>
    </source>
</reference>
<dbReference type="SMART" id="SM00823">
    <property type="entry name" value="PKS_PP"/>
    <property type="match status" value="4"/>
</dbReference>
<dbReference type="InterPro" id="IPR057326">
    <property type="entry name" value="KR_dom"/>
</dbReference>
<comment type="catalytic activity">
    <reaction evidence="9">
        <text>6 (S)-methylmalonyl-CoA + propanoyl-CoA + 6 NADPH + 12 H(+) = 6-deoxyerythronolide B + 6 CO2 + 6 NADP(+) + 7 CoA + H2O</text>
        <dbReference type="Rhea" id="RHEA:23068"/>
        <dbReference type="ChEBI" id="CHEBI:15377"/>
        <dbReference type="ChEBI" id="CHEBI:15378"/>
        <dbReference type="ChEBI" id="CHEBI:16089"/>
        <dbReference type="ChEBI" id="CHEBI:16526"/>
        <dbReference type="ChEBI" id="CHEBI:57287"/>
        <dbReference type="ChEBI" id="CHEBI:57327"/>
        <dbReference type="ChEBI" id="CHEBI:57392"/>
        <dbReference type="ChEBI" id="CHEBI:57783"/>
        <dbReference type="ChEBI" id="CHEBI:58349"/>
        <dbReference type="EC" id="2.3.1.94"/>
    </reaction>
</comment>
<dbReference type="SUPFAM" id="SSF47336">
    <property type="entry name" value="ACP-like"/>
    <property type="match status" value="4"/>
</dbReference>
<dbReference type="GO" id="GO:0004312">
    <property type="term" value="F:fatty acid synthase activity"/>
    <property type="evidence" value="ECO:0007669"/>
    <property type="project" value="TreeGrafter"/>
</dbReference>
<dbReference type="Pfam" id="PF08990">
    <property type="entry name" value="Docking"/>
    <property type="match status" value="1"/>
</dbReference>
<dbReference type="Proteomes" id="UP000004705">
    <property type="component" value="Chromosome"/>
</dbReference>
<dbReference type="EC" id="2.3.1.94" evidence="13"/>
<dbReference type="InterPro" id="IPR016039">
    <property type="entry name" value="Thiolase-like"/>
</dbReference>
<keyword evidence="6" id="KW-0045">Antibiotic biosynthesis</keyword>
<dbReference type="Gene3D" id="1.10.1200.10">
    <property type="entry name" value="ACP-like"/>
    <property type="match status" value="4"/>
</dbReference>
<dbReference type="SUPFAM" id="SSF52151">
    <property type="entry name" value="FabD/lysophospholipase-like"/>
    <property type="match status" value="4"/>
</dbReference>
<dbReference type="InterPro" id="IPR009081">
    <property type="entry name" value="PP-bd_ACP"/>
</dbReference>
<comment type="subunit">
    <text evidence="12">Homodimer. Erythronolide synthase is composed of EryAI, EryAII and EryAIII multimodular (2 modules) polypeptides each coding for a functional synthase subunit which participates in 2 of the six FAS-like elongation steps required for formation of the polyketide. Module 1, 2, 3, 4, 5, and 6 participating in biosynthesis steps 1, 2, 3, 4, 5, and 6, respectively.</text>
</comment>
<dbReference type="InterPro" id="IPR015083">
    <property type="entry name" value="NorB/c/GfsB-D-like_docking"/>
</dbReference>
<dbReference type="Pfam" id="PF00109">
    <property type="entry name" value="ketoacyl-synt"/>
    <property type="match status" value="4"/>
</dbReference>
<feature type="domain" description="Ketosynthase family 3 (KS3)" evidence="15">
    <location>
        <begin position="34"/>
        <end position="458"/>
    </location>
</feature>
<dbReference type="InterPro" id="IPR036291">
    <property type="entry name" value="NAD(P)-bd_dom_sf"/>
</dbReference>
<dbReference type="InterPro" id="IPR050091">
    <property type="entry name" value="PKS_NRPS_Biosynth_Enz"/>
</dbReference>
<dbReference type="SMART" id="SM00827">
    <property type="entry name" value="PKS_AT"/>
    <property type="match status" value="4"/>
</dbReference>
<organism evidence="16 17">
    <name type="scientific">Saccharomonospora azurea NA-128</name>
    <dbReference type="NCBI Taxonomy" id="882081"/>
    <lineage>
        <taxon>Bacteria</taxon>
        <taxon>Bacillati</taxon>
        <taxon>Actinomycetota</taxon>
        <taxon>Actinomycetes</taxon>
        <taxon>Pseudonocardiales</taxon>
        <taxon>Pseudonocardiaceae</taxon>
        <taxon>Saccharomonospora</taxon>
    </lineage>
</organism>
<dbReference type="Pfam" id="PF08659">
    <property type="entry name" value="KR"/>
    <property type="match status" value="4"/>
</dbReference>
<dbReference type="CDD" id="cd00833">
    <property type="entry name" value="PKS"/>
    <property type="match status" value="4"/>
</dbReference>
<dbReference type="InterPro" id="IPR018201">
    <property type="entry name" value="Ketoacyl_synth_AS"/>
</dbReference>
<dbReference type="GO" id="GO:0047879">
    <property type="term" value="F:erythronolide synthase activity"/>
    <property type="evidence" value="ECO:0007669"/>
    <property type="project" value="UniProtKB-EC"/>
</dbReference>
<feature type="domain" description="Carrier" evidence="14">
    <location>
        <begin position="2802"/>
        <end position="2880"/>
    </location>
</feature>
<keyword evidence="3" id="KW-0597">Phosphoprotein</keyword>
<dbReference type="InterPro" id="IPR036736">
    <property type="entry name" value="ACP-like_sf"/>
</dbReference>
<dbReference type="Pfam" id="PF02801">
    <property type="entry name" value="Ketoacyl-synt_C"/>
    <property type="match status" value="4"/>
</dbReference>
<dbReference type="PROSITE" id="PS52004">
    <property type="entry name" value="KS3_2"/>
    <property type="match status" value="4"/>
</dbReference>
<accession>H8GEN0</accession>
<feature type="domain" description="Ketosynthase family 3 (KS3)" evidence="15">
    <location>
        <begin position="4345"/>
        <end position="4761"/>
    </location>
</feature>
<dbReference type="FunFam" id="1.10.1200.10:FF:000007">
    <property type="entry name" value="Probable polyketide synthase pks17"/>
    <property type="match status" value="4"/>
</dbReference>
<dbReference type="CDD" id="cd08952">
    <property type="entry name" value="KR_1_SDR_x"/>
    <property type="match status" value="4"/>
</dbReference>
<keyword evidence="5" id="KW-0677">Repeat</keyword>
<evidence type="ECO:0000313" key="16">
    <source>
        <dbReference type="EMBL" id="EHY88975.1"/>
    </source>
</evidence>
<evidence type="ECO:0000256" key="4">
    <source>
        <dbReference type="ARBA" id="ARBA00022679"/>
    </source>
</evidence>
<evidence type="ECO:0000256" key="1">
    <source>
        <dbReference type="ARBA" id="ARBA00001957"/>
    </source>
</evidence>
<dbReference type="Gene3D" id="3.40.47.10">
    <property type="match status" value="4"/>
</dbReference>
<dbReference type="InterPro" id="IPR001227">
    <property type="entry name" value="Ac_transferase_dom_sf"/>
</dbReference>
<comment type="cofactor">
    <cofactor evidence="1">
        <name>pantetheine 4'-phosphate</name>
        <dbReference type="ChEBI" id="CHEBI:47942"/>
    </cofactor>
</comment>
<dbReference type="SMART" id="SM01294">
    <property type="entry name" value="PKS_PP_betabranch"/>
    <property type="match status" value="4"/>
</dbReference>
<dbReference type="SMART" id="SM00822">
    <property type="entry name" value="PKS_KR"/>
    <property type="match status" value="4"/>
</dbReference>
<comment type="pathway">
    <text evidence="11">Antibiotic biosynthesis; erythromycin biosynthesis.</text>
</comment>
<dbReference type="Pfam" id="PF00550">
    <property type="entry name" value="PP-binding"/>
    <property type="match status" value="4"/>
</dbReference>
<dbReference type="InterPro" id="IPR032821">
    <property type="entry name" value="PKS_assoc"/>
</dbReference>
<dbReference type="PROSITE" id="PS50075">
    <property type="entry name" value="CARRIER"/>
    <property type="match status" value="4"/>
</dbReference>
<dbReference type="PROSITE" id="PS00606">
    <property type="entry name" value="KS3_1"/>
    <property type="match status" value="4"/>
</dbReference>
<evidence type="ECO:0000256" key="8">
    <source>
        <dbReference type="ARBA" id="ARBA00023315"/>
    </source>
</evidence>
<dbReference type="GO" id="GO:0006633">
    <property type="term" value="P:fatty acid biosynthetic process"/>
    <property type="evidence" value="ECO:0007669"/>
    <property type="project" value="InterPro"/>
</dbReference>
<evidence type="ECO:0000259" key="14">
    <source>
        <dbReference type="PROSITE" id="PS50075"/>
    </source>
</evidence>
<keyword evidence="7" id="KW-0511">Multifunctional enzyme</keyword>
<evidence type="ECO:0000256" key="5">
    <source>
        <dbReference type="ARBA" id="ARBA00022737"/>
    </source>
</evidence>
<dbReference type="FunFam" id="3.40.366.10:FF:000002">
    <property type="entry name" value="Probable polyketide synthase 2"/>
    <property type="match status" value="4"/>
</dbReference>
<dbReference type="Pfam" id="PF16197">
    <property type="entry name" value="KAsynt_C_assoc"/>
    <property type="match status" value="4"/>
</dbReference>
<dbReference type="SMART" id="SM00825">
    <property type="entry name" value="PKS_KS"/>
    <property type="match status" value="4"/>
</dbReference>
<dbReference type="RefSeq" id="WP_005441172.1">
    <property type="nucleotide sequence ID" value="NZ_CM001466.1"/>
</dbReference>
<evidence type="ECO:0000313" key="17">
    <source>
        <dbReference type="Proteomes" id="UP000004705"/>
    </source>
</evidence>
<dbReference type="InterPro" id="IPR014030">
    <property type="entry name" value="Ketoacyl_synth_N"/>
</dbReference>
<dbReference type="SUPFAM" id="SSF55048">
    <property type="entry name" value="Probable ACP-binding domain of malonyl-CoA ACP transacylase"/>
    <property type="match status" value="4"/>
</dbReference>
<feature type="domain" description="Carrier" evidence="14">
    <location>
        <begin position="4252"/>
        <end position="4327"/>
    </location>
</feature>
<dbReference type="GO" id="GO:0004315">
    <property type="term" value="F:3-oxoacyl-[acyl-carrier-protein] synthase activity"/>
    <property type="evidence" value="ECO:0007669"/>
    <property type="project" value="InterPro"/>
</dbReference>
<gene>
    <name evidence="16" type="ORF">SacazDRAFT_02063</name>
</gene>
<comment type="function">
    <text evidence="10">Involved in the biosynthesis of antibiotic erythromycin via the biosynthesis of its aglycone precursor, 6-deoxyerythronolide B (6-dEB).</text>
</comment>
<dbReference type="InterPro" id="IPR020806">
    <property type="entry name" value="PKS_PP-bd"/>
</dbReference>
<dbReference type="InterPro" id="IPR020841">
    <property type="entry name" value="PKS_Beta-ketoAc_synthase_dom"/>
</dbReference>
<proteinExistence type="predicted"/>
<dbReference type="InterPro" id="IPR014043">
    <property type="entry name" value="Acyl_transferase_dom"/>
</dbReference>
<keyword evidence="4" id="KW-0808">Transferase</keyword>
<dbReference type="SUPFAM" id="SSF51735">
    <property type="entry name" value="NAD(P)-binding Rossmann-fold domains"/>
    <property type="match status" value="8"/>
</dbReference>
<dbReference type="HOGENOM" id="CLU_000022_35_8_11"/>
<dbReference type="Gene3D" id="3.40.50.720">
    <property type="entry name" value="NAD(P)-binding Rossmann-like Domain"/>
    <property type="match status" value="4"/>
</dbReference>
<keyword evidence="17" id="KW-1185">Reference proteome</keyword>
<dbReference type="Gene3D" id="3.40.366.10">
    <property type="entry name" value="Malonyl-Coenzyme A Acyl Carrier Protein, domain 2"/>
    <property type="match status" value="4"/>
</dbReference>
<dbReference type="PANTHER" id="PTHR43775">
    <property type="entry name" value="FATTY ACID SYNTHASE"/>
    <property type="match status" value="1"/>
</dbReference>
<evidence type="ECO:0000256" key="2">
    <source>
        <dbReference type="ARBA" id="ARBA00022450"/>
    </source>
</evidence>
<evidence type="ECO:0000256" key="13">
    <source>
        <dbReference type="ARBA" id="ARBA00066981"/>
    </source>
</evidence>
<feature type="domain" description="Carrier" evidence="14">
    <location>
        <begin position="5706"/>
        <end position="5781"/>
    </location>
</feature>
<dbReference type="InterPro" id="IPR041618">
    <property type="entry name" value="PKS_DE"/>
</dbReference>
<dbReference type="Gene3D" id="6.10.140.1830">
    <property type="match status" value="3"/>
</dbReference>
<dbReference type="Pfam" id="PF00698">
    <property type="entry name" value="Acyl_transf_1"/>
    <property type="match status" value="4"/>
</dbReference>
<name>H8GEN0_9PSEU</name>
<dbReference type="InterPro" id="IPR014031">
    <property type="entry name" value="Ketoacyl_synth_C"/>
</dbReference>
<feature type="domain" description="Ketosynthase family 3 (KS3)" evidence="15">
    <location>
        <begin position="2898"/>
        <end position="3311"/>
    </location>
</feature>
<evidence type="ECO:0000256" key="10">
    <source>
        <dbReference type="ARBA" id="ARBA00060158"/>
    </source>
</evidence>
<evidence type="ECO:0000256" key="7">
    <source>
        <dbReference type="ARBA" id="ARBA00023268"/>
    </source>
</evidence>
<dbReference type="PROSITE" id="PS00012">
    <property type="entry name" value="PHOSPHOPANTETHEINE"/>
    <property type="match status" value="4"/>
</dbReference>
<protein>
    <recommendedName>
        <fullName evidence="13">6-deoxyerythronolide-B synthase</fullName>
        <ecNumber evidence="13">2.3.1.94</ecNumber>
    </recommendedName>
</protein>
<dbReference type="InterPro" id="IPR006162">
    <property type="entry name" value="Ppantetheine_attach_site"/>
</dbReference>
<evidence type="ECO:0000256" key="12">
    <source>
        <dbReference type="ARBA" id="ARBA00063272"/>
    </source>
</evidence>
<sequence length="5859" mass="615521">MTTPSEKVVDALRASLKENNRLRETNQRLQAAAREPIAIVGMACRYPGDVSSPEELWQLLAAGGDAVAGFPTDRGWPLETLYHPDPEHPGTSYTREGAFVRDAGQFDPSLFGISPREALAMDPQQRLLLETSWEAFERAGIDPLSVKGSRTGVFAGTNNQDYVSLLEHGPDELEGFLGTGNAAAVLSGRVSYTFGLEGPAVTVDTACSSSLVALHLAVQALRNGECDMALASGVTIMSTPAAFLDFSRQRGLAEDGRCKAFADAADGTGWGEGVGVLLVERLSDAQRNGHTVLAVVRGSAVNQDGASNGLTAPNGPSQRRVIRAALANAGLSASDVDVVEAHGTGTALGDPIEAQALLATYGKDRNRPLWLGSVKSNIGHTQAAAGVAGVIKMVMALRHGVLPKTLHVDEPSSHVDWSAGAVELLTEAQPWPAGDTPRRAGVSSFGFSGTNAHAVIEQAPDSPELPVERVAPSIVPWVLSGKTATALRAQAEKLRPTAEDVDPVDLAFSLATTRAALDHRAVVLGDLDAGLAALAEGTSSPNVVTGVATRGRTAFLFTGQGAQRIGMGRELYAEFPVFAEAFDAACELLNPRLREVIEGDEQELNQTEFAQAALFAVEVALFRLLESWGVRPDFLMGHSIGEIAAAHVAGVLSLEDACTLVAARGRLMQALPAGGAMVAVEATEDEFEPTDEFGIAAINGPSSVVISGVESAVLAVAEDFAARGRKTKRLAVSHAFHSPLMEPMLAEFREVLGGLVFQQPRIPVVSNLTGELSNDLASPEYWVSHVREAVRFADGVVTLAAQGVSNFVELGPDGVLSGMAQQSVSDGLFVPVLRGDRPEVRTALSALAAMYTRGVAVDWTALVQGGRIDLPAYAFQRQQFWFEGATWGRQRHTDAAGRRYTLDWQPVTPGAPNLDGRWLLVLPEGCDEPGLLTIFADVEVLHGVDDLDRVAQQRFRGVVSLLDAVGTLRLLQSGPSAPVWAVTRQAVSTGAGDRVERPEHAAVWGLGRVAALEHPDRWGGLLDLPAQLDRHTLDHVAAVLTGSEDQVAIRANGVFARRLVRAGANAAPWEPTGTILITGGTGALGARVARWAAAHGATRVVLASRGGEAPELDAELRDLGAEVSIVACDVTDREALAALVDHANSDEHPLTAVVHTAGVLDDGVLEHMSAEQFTGVLGAKADAALWLHELTRDLDLTAFVLFSAFAGTVGSAGQGNYAAANAVLDALAEQRVADGLPAASISWGPWAGGGMAERAAGSLAELGLPALNPDTAVAELARVATGGDAVTVVADVDWSRFAPAFQSARTSPLLSVLAPAPADDEPTGLAAELAGLGRSEQENLVVEFVRREAAAVLGYAGPEAVERSHAFRELGFDSLTAVELRNRLAAETGLTLPSSLVFDYPNPDALAGYLLDELLGTQDAAPVVAAHDSTDEPIAIVSMACRFPGGVRTPEDFWRLMVSGTDAVGGFPTDRGWDVDARLSTRQGAFLEDVAGFEPRFFGISPREALAMDPQQRLLLESSYEAIERSRIAVDSLRGKPVGVFVGTNGQDYVALVDQGGPETDGYLGTGNSASVMSGRVAYTFGLEGPAVTVDTACSSSLVALHLAVQALRNGECELALVGGVTVMSTPSAFVEFSTQGGLAADGRCKPFAAAADGTGWGEGVGMLLVERLSDAQRNGRTILAVVRGSAINQDGASNGFTAPNGPAQQRVIRQALANAGVQPSDVDAVEAHGTGTALGDPIEAQALLATYGKDRNRPLWLGSVKSNIGHTQAAAGVAGVMKMVLALQHDTLPPSLHFDEPSPHIDWSSRTMDVVREALPWRRGDRPRRAGVSSFGLSGTNAHAVLEEAPATEPVPARTTPSAHGVLAWPLSGATEEGLRAQARQLRDAVDESTDPADVGFSLATTRSALTQRAVVLGHDREDLLAGLAALADGRSSAQVVGGTPVTGGLAFLFTGQGAQRVGMGRELYERFPVFAEAFDAVCAHVDLPLRDIVFAHADPEGRLDQTDCTQVALFAVEVALFRLLTSFGVRPDVLVGHSVGEIAAAHVAGVLSLQDACTLVTARGRLMQALPEGGAMIAVEATEDEIETTDQVDIAAINGPRSVVLSGSEAAVVAVAERFSAAGRKTRRLRVSHAFHSPLMEPMLAEFAEVLRGLDFAAPSIPIVSNVTGSQAVDLGPDYWVRHVRHAVRFADGVAVLKERGVRTVVELGPDGVLSAMAQDTLPEAEYLPVLRKDRAEETSLFTALAGLHVRGVPLDWDAVFPGARAVDLPTYAFQRERYWLDTPAQAGQAAPVDAEFWAAVERADVESLAAALRIRGEDHEPLRALLPSLSAWHRRRADAAAVSGWRYRVDWEPYSGSTGVPEGSWLVVARRAEQADAIVAALPDADVLVLDDVERASLAARLAEHTPDGVVSLLDAADTLVLLQAVADSEVATRVWAITRDAVSVAPDEAPDPEAAQVWGLARVAALELPSLWGGVVDLPATADADLVATAVSLLSGGEDQVAVRARGIRVRRLVPAPRTGTAPEPRPWGTTLITGGTGALGAHVARWLARNGTEHLVLCSRRGAEADGAAELVDELRGLGSDVTVVACDVADRDAVERMLSSLSDDGAPVQAVVHAAGAAQVTPLTDIGPAEFAEVVAAKVLGARHLHELTEDLSAFVVFSSIAATWGSGGQSAYAVANAYLDALVERRRAHGLAGTAIAWGPWAGGGMAAGEAEDQLRRIGLSALAPERALAALATAEEHGDVTVTVADVDWATFAPVFTAHRPSPLLSTIPEARVEEPVHAESSPDSDLARDLRAMSETARETFLLDLVRSEGAAVLGYPDPHAIGTEAPFRDLGFDSLTAVELRNRLSEATGLTLSATLVFDYPTPTALAGYLRDELLGTQVVVSEQPQRTGASDEPIAIVGIGCRFPGGVDSPDDFWELVQSGRDAISGFPSDRGWKVEGEFVCEGGFLHDAAAFDAEFFGISPREALAMDPQQRLLLETSWEAFEHAGIDITTARGSRTGVFVGAGPQGYAAGVDDLPESVEAHLMIGTTPSVVSGRVAYTFGLEGPAVTVDTACSSSLVALHWAAQALRQGECDMALAGGVTIMSTPTAFEGFSAQGGLASDGRCKAFADDADGTGWGEGAGVLLVERLSDAQRKGHRVLAVMRGSAVNQDGASNGLTAPNGPSQQRVIRDALTSAGLTPSDVDAVEAHGTGTALGDPIEAQALLATYGKDRDRPLWLGSVKSNIGHTQAAAGVAGVIKMVLAMGHGLLPSTLHAERSTSRIDWDSGPLSLLTEPRPWGEDGRPRRAAVSSFGVSGTNAHVILEQAGTPATPETAERAPVPSVVPWVLSAKTEAALRAQAARLLPLANTARVEDVAFSLATSRAALPEQAVVLGHDRAELVHALEALADGASSADVVRGTVGAGKTAFLFTGQGAQRVGMGRELYGEFPVFAEAFDAACELLHPRLREVIEGDEQELNQTEFAQAALFAVEVALFRLLESWGVRPDFLMGHSIGEIAAAHVAGVLSLEDACTLVAARGRLMQALPAGGAMVAIEGTEDEFEPTDEFGIAAINGPSSVVISGVESAVLAVAEEFSARGRKTKRLAVSHAFHSPLMEPMLDEFREVLGGLVFQQPRIPVVSNLTGELSNDLASPEYWVSHVREAVRFADGVTTLAAQGVSNFVELGPDGVLSGMAQQSVSEGLFVPVLRGDRPEVRTAIGALAAMHCRGVAVDWTTLVQGTRIDLPTYAFQRERYWLSGSEPAATELSDVDARFWDAVEREDLESLSASLRVDQRVLADVLPALSAWRRSASLQSWQYRISWRPVRLPEPRPQGDWLIVVPSGPADDHLLSVFGERATVVESADRQTLATRLREVDEAPKAVVSLLTDVVDLLALVQAVGDAQIEARVWAVTRGAVSTGPGERVDDPAQAQLWGFGRVAALEQPDRWGGLIDLPVDADAGTCARMLGVLEADEDQVAVRRSGVFARRLVRVTEPVESPWQPRGTVLITGGTGALGGHVARWAAANGAEHLVLVSRRGPAAEGAEALTAALRELGAEVSVVACDLTDREAVAELVRDTPPSAVVHAAGVLDDGVIEGLTPDRVRGVLRAKVDGATLLHELTGDLDAFVVFSAFAGAIGSAGQASYAAANAHLDALIEQRRADGLPGTAIAWGPWAGEGMAAGVADDLAALGLPALDPGSAVQALADAVGSTHPALVVADVDWPRFGPLLGGRLLAELPDAAVAEPARREPAPDSLAGAVAGLSRQQQEARVLEVVRAEAATVLGYPGPESVTSDRAFRELGFDSLTAVELRNALGTVTGLSLPSSLVFDYPTPAALAAWLCDELVGADRTTTETVVQAARVEEPIAIVGIGCRFPGGVSTPEQFWQLLSDGVDAMTGFPTDRGWDLDHRGGGYVDQGGFLHDAGHFDPAFFGISPREATAMDPQQRLLLETSWETFERAGIDPVSLRGSRTGVFVGSNGQDYLTLLLESTDDFGGHRGTGNSASVMSGRVSYTFGLEGPAVTVDTACSSSLVALHLATQALLTGECNLALVGGVSVMATPGAFVEFGAQSGLASDGRCKAFAEAADGTGWGEGVGMLLVERLSDAQRNGHEVLAVVRGSAVNQDGASNGLTAPNGPSQRRVIQAALANAGLRPAEVDAVEAHGTGTALGDPIEAQALLATYGQDRDRPLWLGSVKSNIGHTQAAAGVAGIIKMVMAMRHGVLPKTLHVDEPSSHVDWSSGAVELLTEPQPWKPGDTPRRAAVSSFGISGTNAHTIIEEAPRTESTPVTPTRPSLVPWVLSGKSEAALRARATELATFVAATGPDVTDVAYSLATTRSSMDHRAVVFGTDRAELLTALDTVANGGSAPAVVRGVTGDGRIAFLFTGQGAQRAGMSRELYTEFPVFAEALDAACAHLDELLDLPLREVMLTEPELLDRTGYAQPALFAVEVALFRLLESWGVRPDYLLGHSIGEIAAAHVAGVFSLADACALVAARGRLMQALPTGGAMVAVEATEDEVQVQLKEAAGEVDIAAVNGPRSVVVSGEEKAALAVAEVFTAQGRKTKRLTVSHAFHSPLMEPMLAEFAETLRGIEFREPEIPVVSNVTGQRATDLASPEYWVTHVRRAVRFCDGVRTLADDGVTVFVELGPDGVLTALAQECLPHLDAVFVPTMRAGKPEPRTVLAALGTLYASGVAVDWTTLVSGNRVDLPTYPFQRERYWVSAVLRSEEVDDRQFWEAVESEDLASLSTVLSVDPDQPLSSVLPSLSAWRRRRRELSVIDDWRYQITWQPVSVPAGRPDGRWLVVSPDGSGASLAAALDAELVTDWSERSADPDGVVSFLDAAATLELVQAVIGSDTKVWAVTRGAVSTGPDDRLTSPEQAEVWGLARVVALEHPEVWGGIVDAGEQTDAVLAVLADGTEDQVAVRDTGVFGRRLVPAPKPAPGDWSFSGTALVTGGTGALGSQVARWLAGRGVGHLVLVSRRGADSPGAAELADELRELGTEVTLAACDVADPDATARLVARLPELSVVVHAAGVAQSTPLVECTAEEFENVMSGKVAGARNLHEATKELPLSAFIVFSSIAATWGSGGQCGYAAGNAFLDALIEQRRAAGLVGTSVAWGPWSGGGMAEGDAGQELAKRGLAALPPERALAALGAAHGDATVTVADVNWETFTQVFTARRPSPLLRTIPAAQRADDDAHRQADTDAGTDLRQQLAATHPPARRQLLLDLVRETAASVLGYSGPELIEVGQAFRELGFDSLTAVELRNQLRAATGLSLPATLVFDYPKPGVLADHLLDQLAPAGASGAEAVFDQLDSVVAELADDPDSVDAAVVRLKAALARLTAGDAEREEVDVTDRLDSATDDEIFEFINKELGAP</sequence>
<dbReference type="PANTHER" id="PTHR43775:SF51">
    <property type="entry name" value="INACTIVE PHENOLPHTHIOCEROL SYNTHESIS POLYKETIDE SYNTHASE TYPE I PKS1-RELATED"/>
    <property type="match status" value="1"/>
</dbReference>
<dbReference type="InterPro" id="IPR016035">
    <property type="entry name" value="Acyl_Trfase/lysoPLipase"/>
</dbReference>
<evidence type="ECO:0000256" key="3">
    <source>
        <dbReference type="ARBA" id="ARBA00022553"/>
    </source>
</evidence>
<dbReference type="OrthoDB" id="9778690at2"/>
<evidence type="ECO:0000256" key="6">
    <source>
        <dbReference type="ARBA" id="ARBA00023194"/>
    </source>
</evidence>
<dbReference type="FunFam" id="3.40.47.10:FF:000019">
    <property type="entry name" value="Polyketide synthase type I"/>
    <property type="match status" value="4"/>
</dbReference>
<evidence type="ECO:0000259" key="15">
    <source>
        <dbReference type="PROSITE" id="PS52004"/>
    </source>
</evidence>